<dbReference type="EMBL" id="BK032509">
    <property type="protein sequence ID" value="DAF43592.1"/>
    <property type="molecule type" value="Genomic_DNA"/>
</dbReference>
<protein>
    <submittedName>
        <fullName evidence="1">Uncharacterized protein</fullName>
    </submittedName>
</protein>
<evidence type="ECO:0000313" key="1">
    <source>
        <dbReference type="EMBL" id="DAF43592.1"/>
    </source>
</evidence>
<organism evidence="1">
    <name type="scientific">Siphoviridae sp. ctWdm1</name>
    <dbReference type="NCBI Taxonomy" id="2827883"/>
    <lineage>
        <taxon>Viruses</taxon>
        <taxon>Duplodnaviria</taxon>
        <taxon>Heunggongvirae</taxon>
        <taxon>Uroviricota</taxon>
        <taxon>Caudoviricetes</taxon>
    </lineage>
</organism>
<reference evidence="1" key="1">
    <citation type="journal article" date="2021" name="Proc. Natl. Acad. Sci. U.S.A.">
        <title>A Catalog of Tens of Thousands of Viruses from Human Metagenomes Reveals Hidden Associations with Chronic Diseases.</title>
        <authorList>
            <person name="Tisza M.J."/>
            <person name="Buck C.B."/>
        </authorList>
    </citation>
    <scope>NUCLEOTIDE SEQUENCE</scope>
    <source>
        <strain evidence="1">CtWdm1</strain>
    </source>
</reference>
<name>A0A8S5RY40_9CAUD</name>
<proteinExistence type="predicted"/>
<accession>A0A8S5RY40</accession>
<sequence>MYMKYDYNPLSNRTKSDPVSENAINNIMHNDKIKEKKEERSFMNKFMKKLAYFLDKQGYFLLNISVISKKYGTEFNKIYRK</sequence>